<proteinExistence type="predicted"/>
<feature type="region of interest" description="Disordered" evidence="1">
    <location>
        <begin position="1"/>
        <end position="39"/>
    </location>
</feature>
<reference evidence="2" key="1">
    <citation type="submission" date="2019-03" db="EMBL/GenBank/DDBJ databases">
        <title>WGS assembly of Setaria viridis.</title>
        <authorList>
            <person name="Huang P."/>
            <person name="Jenkins J."/>
            <person name="Grimwood J."/>
            <person name="Barry K."/>
            <person name="Healey A."/>
            <person name="Mamidi S."/>
            <person name="Sreedasyam A."/>
            <person name="Shu S."/>
            <person name="Feldman M."/>
            <person name="Wu J."/>
            <person name="Yu Y."/>
            <person name="Chen C."/>
            <person name="Johnson J."/>
            <person name="Rokhsar D."/>
            <person name="Baxter I."/>
            <person name="Schmutz J."/>
            <person name="Brutnell T."/>
            <person name="Kellogg E."/>
        </authorList>
    </citation>
    <scope>NUCLEOTIDE SEQUENCE [LARGE SCALE GENOMIC DNA]</scope>
</reference>
<dbReference type="AlphaFoldDB" id="A0A4U6V103"/>
<name>A0A4U6V103_SETVI</name>
<evidence type="ECO:0000256" key="1">
    <source>
        <dbReference type="SAM" id="MobiDB-lite"/>
    </source>
</evidence>
<dbReference type="EMBL" id="CM016555">
    <property type="protein sequence ID" value="TKW22721.1"/>
    <property type="molecule type" value="Genomic_DNA"/>
</dbReference>
<dbReference type="Gramene" id="TKW22721">
    <property type="protein sequence ID" value="TKW22721"/>
    <property type="gene ID" value="SEVIR_4G246401v2"/>
</dbReference>
<evidence type="ECO:0000313" key="2">
    <source>
        <dbReference type="EMBL" id="TKW22721.1"/>
    </source>
</evidence>
<dbReference type="Proteomes" id="UP000298652">
    <property type="component" value="Chromosome 4"/>
</dbReference>
<gene>
    <name evidence="2" type="ORF">SEVIR_4G246401v2</name>
</gene>
<keyword evidence="3" id="KW-1185">Reference proteome</keyword>
<evidence type="ECO:0000313" key="3">
    <source>
        <dbReference type="Proteomes" id="UP000298652"/>
    </source>
</evidence>
<protein>
    <submittedName>
        <fullName evidence="2">Uncharacterized protein</fullName>
    </submittedName>
</protein>
<sequence>MSRRHHSLGPSRAPLHSLTRPAARASAAPGVGAAPAHLHRSAHRGRAALAAAVLLAGSGVWPGPRLSALAAITRRGQSARPSAARGAARVCIASALLGTMQQHADLAVHWSQGRWRRSDG</sequence>
<accession>A0A4U6V103</accession>
<organism evidence="2 3">
    <name type="scientific">Setaria viridis</name>
    <name type="common">Green bristlegrass</name>
    <name type="synonym">Setaria italica subsp. viridis</name>
    <dbReference type="NCBI Taxonomy" id="4556"/>
    <lineage>
        <taxon>Eukaryota</taxon>
        <taxon>Viridiplantae</taxon>
        <taxon>Streptophyta</taxon>
        <taxon>Embryophyta</taxon>
        <taxon>Tracheophyta</taxon>
        <taxon>Spermatophyta</taxon>
        <taxon>Magnoliopsida</taxon>
        <taxon>Liliopsida</taxon>
        <taxon>Poales</taxon>
        <taxon>Poaceae</taxon>
        <taxon>PACMAD clade</taxon>
        <taxon>Panicoideae</taxon>
        <taxon>Panicodae</taxon>
        <taxon>Paniceae</taxon>
        <taxon>Cenchrinae</taxon>
        <taxon>Setaria</taxon>
    </lineage>
</organism>
<feature type="compositionally biased region" description="Low complexity" evidence="1">
    <location>
        <begin position="20"/>
        <end position="36"/>
    </location>
</feature>